<protein>
    <recommendedName>
        <fullName evidence="2">Leucine-rich repeat domain-containing protein</fullName>
    </recommendedName>
</protein>
<dbReference type="InterPro" id="IPR032675">
    <property type="entry name" value="LRR_dom_sf"/>
</dbReference>
<name>X1RJH1_9ZZZZ</name>
<gene>
    <name evidence="1" type="ORF">S12H4_01699</name>
</gene>
<dbReference type="EMBL" id="BARW01000360">
    <property type="protein sequence ID" value="GAI63315.1"/>
    <property type="molecule type" value="Genomic_DNA"/>
</dbReference>
<comment type="caution">
    <text evidence="1">The sequence shown here is derived from an EMBL/GenBank/DDBJ whole genome shotgun (WGS) entry which is preliminary data.</text>
</comment>
<dbReference type="Gene3D" id="3.80.10.10">
    <property type="entry name" value="Ribonuclease Inhibitor"/>
    <property type="match status" value="1"/>
</dbReference>
<dbReference type="SUPFAM" id="SSF52047">
    <property type="entry name" value="RNI-like"/>
    <property type="match status" value="1"/>
</dbReference>
<reference evidence="1" key="1">
    <citation type="journal article" date="2014" name="Front. Microbiol.">
        <title>High frequency of phylogenetically diverse reductive dehalogenase-homologous genes in deep subseafloor sedimentary metagenomes.</title>
        <authorList>
            <person name="Kawai M."/>
            <person name="Futagami T."/>
            <person name="Toyoda A."/>
            <person name="Takaki Y."/>
            <person name="Nishi S."/>
            <person name="Hori S."/>
            <person name="Arai W."/>
            <person name="Tsubouchi T."/>
            <person name="Morono Y."/>
            <person name="Uchiyama I."/>
            <person name="Ito T."/>
            <person name="Fujiyama A."/>
            <person name="Inagaki F."/>
            <person name="Takami H."/>
        </authorList>
    </citation>
    <scope>NUCLEOTIDE SEQUENCE</scope>
    <source>
        <strain evidence="1">Expedition CK06-06</strain>
    </source>
</reference>
<dbReference type="AlphaFoldDB" id="X1RJH1"/>
<sequence length="266" mass="31114">MALQRFKEEIARRYKYGNWTVRAFLFDGKYISYLSIDEIINGMLVPEDAIFMEKLLETQIDYSLVPCFDLIRDLGWEGKLFFSIEKGKIKEIEIVVGSPLKFIPKEIENLTQLHTLIITVEGPCENLFEQIHKMELKSITILKIYCYTPITIPDSLYCFPNLEHLVVRGVGCKPKITLEKSFLKTVKLYILHLDDLIIDFLPYSIENLNKLEYLSLIDLSLKDLPIKKLKKLPIKVLDLNRNPNLNLNDSQIKELKKKIKVNYWQS</sequence>
<organism evidence="1">
    <name type="scientific">marine sediment metagenome</name>
    <dbReference type="NCBI Taxonomy" id="412755"/>
    <lineage>
        <taxon>unclassified sequences</taxon>
        <taxon>metagenomes</taxon>
        <taxon>ecological metagenomes</taxon>
    </lineage>
</organism>
<evidence type="ECO:0008006" key="2">
    <source>
        <dbReference type="Google" id="ProtNLM"/>
    </source>
</evidence>
<evidence type="ECO:0000313" key="1">
    <source>
        <dbReference type="EMBL" id="GAI63315.1"/>
    </source>
</evidence>
<proteinExistence type="predicted"/>
<accession>X1RJH1</accession>